<evidence type="ECO:0000256" key="5">
    <source>
        <dbReference type="ARBA" id="ARBA00022723"/>
    </source>
</evidence>
<dbReference type="GO" id="GO:0009360">
    <property type="term" value="C:DNA polymerase III complex"/>
    <property type="evidence" value="ECO:0007669"/>
    <property type="project" value="InterPro"/>
</dbReference>
<dbReference type="InterPro" id="IPR001270">
    <property type="entry name" value="ClpA/B"/>
</dbReference>
<dbReference type="PRINTS" id="PR00300">
    <property type="entry name" value="CLPPROTEASEA"/>
</dbReference>
<dbReference type="NCBIfam" id="NF004046">
    <property type="entry name" value="PRK05563.1"/>
    <property type="match status" value="1"/>
</dbReference>
<dbReference type="Pfam" id="PF13177">
    <property type="entry name" value="DNA_pol3_delta2"/>
    <property type="match status" value="1"/>
</dbReference>
<keyword evidence="4 11" id="KW-0235">DNA replication</keyword>
<keyword evidence="2 11" id="KW-0808">Transferase</keyword>
<evidence type="ECO:0000256" key="4">
    <source>
        <dbReference type="ARBA" id="ARBA00022705"/>
    </source>
</evidence>
<keyword evidence="7" id="KW-0862">Zinc</keyword>
<dbReference type="InterPro" id="IPR038249">
    <property type="entry name" value="PolIII_tau_V_sf"/>
</dbReference>
<feature type="domain" description="AAA+ ATPase" evidence="12">
    <location>
        <begin position="37"/>
        <end position="178"/>
    </location>
</feature>
<dbReference type="InterPro" id="IPR027417">
    <property type="entry name" value="P-loop_NTPase"/>
</dbReference>
<dbReference type="InterPro" id="IPR022754">
    <property type="entry name" value="DNA_pol_III_gamma-3"/>
</dbReference>
<reference evidence="13 15" key="1">
    <citation type="submission" date="2015-11" db="EMBL/GenBank/DDBJ databases">
        <title>Identification of large and diverse effector repertoires of 38 Legionella species.</title>
        <authorList>
            <person name="Burstein D."/>
            <person name="Amaro F."/>
            <person name="Zusman T."/>
            <person name="Lifshitz Z."/>
            <person name="Cohen O."/>
            <person name="Gilbert J.A."/>
            <person name="Pupko T."/>
            <person name="Shuman H.A."/>
            <person name="Segal G."/>
        </authorList>
    </citation>
    <scope>NUCLEOTIDE SEQUENCE [LARGE SCALE GENOMIC DNA]</scope>
    <source>
        <strain evidence="13 15">1762-AUS-E</strain>
    </source>
</reference>
<dbReference type="Pfam" id="PF12170">
    <property type="entry name" value="DNA_pol3_tau_5"/>
    <property type="match status" value="1"/>
</dbReference>
<dbReference type="PANTHER" id="PTHR11669">
    <property type="entry name" value="REPLICATION FACTOR C / DNA POLYMERASE III GAMMA-TAU SUBUNIT"/>
    <property type="match status" value="1"/>
</dbReference>
<dbReference type="InterPro" id="IPR012763">
    <property type="entry name" value="DNA_pol_III_sug/sutau_N"/>
</dbReference>
<dbReference type="Proteomes" id="UP000281170">
    <property type="component" value="Plasmid 4"/>
</dbReference>
<keyword evidence="5" id="KW-0479">Metal-binding</keyword>
<dbReference type="CDD" id="cd18137">
    <property type="entry name" value="HLD_clamp_pol_III_gamma_tau"/>
    <property type="match status" value="1"/>
</dbReference>
<dbReference type="Pfam" id="PF22608">
    <property type="entry name" value="DNAX_ATPase_lid"/>
    <property type="match status" value="1"/>
</dbReference>
<evidence type="ECO:0000313" key="13">
    <source>
        <dbReference type="EMBL" id="KTC65288.1"/>
    </source>
</evidence>
<dbReference type="FunFam" id="3.40.50.300:FF:000014">
    <property type="entry name" value="DNA polymerase III subunit gamma/tau"/>
    <property type="match status" value="1"/>
</dbReference>
<dbReference type="AlphaFoldDB" id="A0A0W0R2K5"/>
<dbReference type="Gene3D" id="1.20.272.10">
    <property type="match status" value="1"/>
</dbReference>
<dbReference type="GO" id="GO:0046872">
    <property type="term" value="F:metal ion binding"/>
    <property type="evidence" value="ECO:0007669"/>
    <property type="project" value="UniProtKB-KW"/>
</dbReference>
<dbReference type="GO" id="GO:0006261">
    <property type="term" value="P:DNA-templated DNA replication"/>
    <property type="evidence" value="ECO:0007669"/>
    <property type="project" value="TreeGrafter"/>
</dbReference>
<comment type="function">
    <text evidence="11">DNA polymerase III is a complex, multichain enzyme responsible for most of the replicative synthesis in bacteria. This DNA polymerase also exhibits 3' to 5' exonuclease activity.</text>
</comment>
<keyword evidence="6 11" id="KW-0547">Nucleotide-binding</keyword>
<dbReference type="InterPro" id="IPR050238">
    <property type="entry name" value="DNA_Rep/Repair_Clamp_Loader"/>
</dbReference>
<dbReference type="FunFam" id="1.10.8.60:FF:000013">
    <property type="entry name" value="DNA polymerase III subunit gamma/tau"/>
    <property type="match status" value="1"/>
</dbReference>
<dbReference type="Pfam" id="PF12169">
    <property type="entry name" value="DNA_pol3_gamma3"/>
    <property type="match status" value="1"/>
</dbReference>
<dbReference type="Gene3D" id="3.40.50.300">
    <property type="entry name" value="P-loop containing nucleotide triphosphate hydrolases"/>
    <property type="match status" value="1"/>
</dbReference>
<dbReference type="InterPro" id="IPR045085">
    <property type="entry name" value="HLD_clamp_pol_III_gamma_tau"/>
</dbReference>
<dbReference type="Gene3D" id="1.10.8.60">
    <property type="match status" value="1"/>
</dbReference>
<keyword evidence="8 11" id="KW-0067">ATP-binding</keyword>
<dbReference type="PANTHER" id="PTHR11669:SF0">
    <property type="entry name" value="PROTEIN STICHEL-LIKE 2"/>
    <property type="match status" value="1"/>
</dbReference>
<dbReference type="NCBIfam" id="TIGR02397">
    <property type="entry name" value="dnaX_nterm"/>
    <property type="match status" value="1"/>
</dbReference>
<evidence type="ECO:0000256" key="6">
    <source>
        <dbReference type="ARBA" id="ARBA00022741"/>
    </source>
</evidence>
<evidence type="ECO:0000256" key="9">
    <source>
        <dbReference type="ARBA" id="ARBA00022932"/>
    </source>
</evidence>
<dbReference type="Proteomes" id="UP000054859">
    <property type="component" value="Unassembled WGS sequence"/>
</dbReference>
<gene>
    <name evidence="11 14" type="primary">dnaX</name>
    <name evidence="13" type="ORF">Lade_1471</name>
    <name evidence="14" type="ORF">NCTC12735_00047</name>
</gene>
<evidence type="ECO:0000313" key="16">
    <source>
        <dbReference type="Proteomes" id="UP000281170"/>
    </source>
</evidence>
<evidence type="ECO:0000256" key="8">
    <source>
        <dbReference type="ARBA" id="ARBA00022840"/>
    </source>
</evidence>
<dbReference type="RefSeq" id="WP_058462555.1">
    <property type="nucleotide sequence ID" value="NZ_CAAAHS010000012.1"/>
</dbReference>
<keyword evidence="9 11" id="KW-0239">DNA-directed DNA polymerase</keyword>
<dbReference type="GO" id="GO:0005524">
    <property type="term" value="F:ATP binding"/>
    <property type="evidence" value="ECO:0007669"/>
    <property type="project" value="UniProtKB-KW"/>
</dbReference>
<comment type="similarity">
    <text evidence="1 11">Belongs to the DnaX/STICHEL family.</text>
</comment>
<dbReference type="EMBL" id="LR134413">
    <property type="protein sequence ID" value="VEH81216.1"/>
    <property type="molecule type" value="Genomic_DNA"/>
</dbReference>
<dbReference type="KEGG" id="ladl:NCTC12735_00047"/>
<dbReference type="InterPro" id="IPR021029">
    <property type="entry name" value="DNA_pol_III_tau_dom-5"/>
</dbReference>
<evidence type="ECO:0000256" key="11">
    <source>
        <dbReference type="RuleBase" id="RU364063"/>
    </source>
</evidence>
<reference evidence="14 16" key="2">
    <citation type="submission" date="2018-12" db="EMBL/GenBank/DDBJ databases">
        <authorList>
            <consortium name="Pathogen Informatics"/>
        </authorList>
    </citation>
    <scope>NUCLEOTIDE SEQUENCE [LARGE SCALE GENOMIC DNA]</scope>
    <source>
        <strain evidence="14 16">NCTC12735</strain>
        <plasmid evidence="16">4</plasmid>
    </source>
</reference>
<organism evidence="13 15">
    <name type="scientific">Legionella adelaidensis</name>
    <dbReference type="NCBI Taxonomy" id="45056"/>
    <lineage>
        <taxon>Bacteria</taxon>
        <taxon>Pseudomonadati</taxon>
        <taxon>Pseudomonadota</taxon>
        <taxon>Gammaproteobacteria</taxon>
        <taxon>Legionellales</taxon>
        <taxon>Legionellaceae</taxon>
        <taxon>Legionella</taxon>
    </lineage>
</organism>
<dbReference type="EMBL" id="LNKA01000005">
    <property type="protein sequence ID" value="KTC65288.1"/>
    <property type="molecule type" value="Genomic_DNA"/>
</dbReference>
<keyword evidence="15" id="KW-1185">Reference proteome</keyword>
<proteinExistence type="inferred from homology"/>
<accession>A0A0W0R2K5</accession>
<dbReference type="STRING" id="45056.Lade_1471"/>
<evidence type="ECO:0000256" key="2">
    <source>
        <dbReference type="ARBA" id="ARBA00022679"/>
    </source>
</evidence>
<comment type="subunit">
    <text evidence="11">DNA polymerase III contains a core (composed of alpha, epsilon and theta chains) that associates with a tau subunit. This core dimerizes to form the POLIII' complex. PolIII' associates with the gamma complex (composed of gamma, delta, delta', psi and chi chains) and with the beta chain to form the complete DNA polymerase III complex.</text>
</comment>
<dbReference type="SUPFAM" id="SSF48019">
    <property type="entry name" value="post-AAA+ oligomerization domain-like"/>
    <property type="match status" value="1"/>
</dbReference>
<evidence type="ECO:0000259" key="12">
    <source>
        <dbReference type="SMART" id="SM00382"/>
    </source>
</evidence>
<dbReference type="Gene3D" id="3.30.300.150">
    <property type="entry name" value="DNA polymerase III, tau subunit, domain V"/>
    <property type="match status" value="1"/>
</dbReference>
<evidence type="ECO:0000256" key="3">
    <source>
        <dbReference type="ARBA" id="ARBA00022695"/>
    </source>
</evidence>
<dbReference type="InterPro" id="IPR003593">
    <property type="entry name" value="AAA+_ATPase"/>
</dbReference>
<evidence type="ECO:0000313" key="15">
    <source>
        <dbReference type="Proteomes" id="UP000054859"/>
    </source>
</evidence>
<dbReference type="SUPFAM" id="SSF52540">
    <property type="entry name" value="P-loop containing nucleoside triphosphate hydrolases"/>
    <property type="match status" value="1"/>
</dbReference>
<dbReference type="GO" id="GO:0003677">
    <property type="term" value="F:DNA binding"/>
    <property type="evidence" value="ECO:0007669"/>
    <property type="project" value="InterPro"/>
</dbReference>
<dbReference type="EC" id="2.7.7.7" evidence="11"/>
<dbReference type="SMART" id="SM00382">
    <property type="entry name" value="AAA"/>
    <property type="match status" value="1"/>
</dbReference>
<dbReference type="CDD" id="cd00009">
    <property type="entry name" value="AAA"/>
    <property type="match status" value="1"/>
</dbReference>
<sequence>MSHIALARKWRPRTFTQLVGQPHVCKALTYSLTEQRLHHAYLFTGTRGVGKTSIARLFAKALNCEKGISAEPCLVCPTCLSIEQGHFIDLIEIDAASKTRVEDTREILENVQYSPTQGRFKIYLIDEVHMLSQHSFNALLKTLEEPPAHVMFLLATTDPQKLPVTVLSRCLHFNLKPLSLENISQWLAYIMKEEGFAFEPQALDLIAKAAQGSMRDALSLLDQALASCNNSLVASEIKNILGYTKKDYALEILHALAAFNPNNLIHISREIASEGGNFIYVLEEMVQYLHQITICQTLSADSPFINSSEELIKISKNFQPEDTQLFYEIAVKSLEEIQLAPALGIGFEMALLRMYTFRPATQEINPQLGYEFVKVIEEKDTEYVRPEPSLSQTSLDVEEDNLVEEPFLSNNLPHQEESWASILAKLSLNGLAQTAVEHSEFVSKLGKEVTLRVNKGHQSLFTPAIIGRIEQALTNYYKDVVKLIISCEDSIPDSPAQQKKIAGDNKRKEAELALQNDPFFQQLQQEFSAEVVKDSIVSIKDDL</sequence>
<keyword evidence="3 11" id="KW-0548">Nucleotidyltransferase</keyword>
<evidence type="ECO:0000256" key="1">
    <source>
        <dbReference type="ARBA" id="ARBA00006360"/>
    </source>
</evidence>
<dbReference type="PATRIC" id="fig|45056.6.peg.1519"/>
<dbReference type="OrthoDB" id="9810148at2"/>
<keyword evidence="14" id="KW-0614">Plasmid</keyword>
<dbReference type="InterPro" id="IPR008921">
    <property type="entry name" value="DNA_pol3_clamp-load_cplx_C"/>
</dbReference>
<dbReference type="GO" id="GO:0003887">
    <property type="term" value="F:DNA-directed DNA polymerase activity"/>
    <property type="evidence" value="ECO:0007669"/>
    <property type="project" value="UniProtKB-KW"/>
</dbReference>
<evidence type="ECO:0000256" key="7">
    <source>
        <dbReference type="ARBA" id="ARBA00022833"/>
    </source>
</evidence>
<name>A0A0W0R2K5_9GAMM</name>
<evidence type="ECO:0000313" key="14">
    <source>
        <dbReference type="EMBL" id="VEH81216.1"/>
    </source>
</evidence>
<comment type="catalytic activity">
    <reaction evidence="10 11">
        <text>DNA(n) + a 2'-deoxyribonucleoside 5'-triphosphate = DNA(n+1) + diphosphate</text>
        <dbReference type="Rhea" id="RHEA:22508"/>
        <dbReference type="Rhea" id="RHEA-COMP:17339"/>
        <dbReference type="Rhea" id="RHEA-COMP:17340"/>
        <dbReference type="ChEBI" id="CHEBI:33019"/>
        <dbReference type="ChEBI" id="CHEBI:61560"/>
        <dbReference type="ChEBI" id="CHEBI:173112"/>
        <dbReference type="EC" id="2.7.7.7"/>
    </reaction>
</comment>
<evidence type="ECO:0000256" key="10">
    <source>
        <dbReference type="ARBA" id="ARBA00049244"/>
    </source>
</evidence>
<protein>
    <recommendedName>
        <fullName evidence="11">DNA polymerase III subunit gamma/tau</fullName>
        <ecNumber evidence="11">2.7.7.7</ecNumber>
    </recommendedName>
</protein>
<geneLocation type="plasmid" evidence="14">
    <name>4</name>
</geneLocation>